<accession>A0A9D1I9I5</accession>
<feature type="compositionally biased region" description="Basic and acidic residues" evidence="1">
    <location>
        <begin position="1"/>
        <end position="14"/>
    </location>
</feature>
<feature type="region of interest" description="Disordered" evidence="1">
    <location>
        <begin position="1"/>
        <end position="23"/>
    </location>
</feature>
<name>A0A9D1I9I5_9CLOT</name>
<protein>
    <submittedName>
        <fullName evidence="2">Uncharacterized protein</fullName>
    </submittedName>
</protein>
<gene>
    <name evidence="2" type="ORF">IAD50_07855</name>
</gene>
<reference evidence="2" key="1">
    <citation type="submission" date="2020-10" db="EMBL/GenBank/DDBJ databases">
        <authorList>
            <person name="Gilroy R."/>
        </authorList>
    </citation>
    <scope>NUCLEOTIDE SEQUENCE</scope>
    <source>
        <strain evidence="2">CHK195-4489</strain>
    </source>
</reference>
<evidence type="ECO:0000313" key="3">
    <source>
        <dbReference type="Proteomes" id="UP000824089"/>
    </source>
</evidence>
<dbReference type="AlphaFoldDB" id="A0A9D1I9I5"/>
<organism evidence="2 3">
    <name type="scientific">Candidatus Egerieisoma faecipullorum</name>
    <dbReference type="NCBI Taxonomy" id="2840963"/>
    <lineage>
        <taxon>Bacteria</taxon>
        <taxon>Bacillati</taxon>
        <taxon>Bacillota</taxon>
        <taxon>Clostridia</taxon>
        <taxon>Eubacteriales</taxon>
        <taxon>Clostridiaceae</taxon>
        <taxon>Clostridiaceae incertae sedis</taxon>
        <taxon>Candidatus Egerieisoma</taxon>
    </lineage>
</organism>
<dbReference type="Proteomes" id="UP000824089">
    <property type="component" value="Unassembled WGS sequence"/>
</dbReference>
<evidence type="ECO:0000256" key="1">
    <source>
        <dbReference type="SAM" id="MobiDB-lite"/>
    </source>
</evidence>
<reference evidence="2" key="2">
    <citation type="journal article" date="2021" name="PeerJ">
        <title>Extensive microbial diversity within the chicken gut microbiome revealed by metagenomics and culture.</title>
        <authorList>
            <person name="Gilroy R."/>
            <person name="Ravi A."/>
            <person name="Getino M."/>
            <person name="Pursley I."/>
            <person name="Horton D.L."/>
            <person name="Alikhan N.F."/>
            <person name="Baker D."/>
            <person name="Gharbi K."/>
            <person name="Hall N."/>
            <person name="Watson M."/>
            <person name="Adriaenssens E.M."/>
            <person name="Foster-Nyarko E."/>
            <person name="Jarju S."/>
            <person name="Secka A."/>
            <person name="Antonio M."/>
            <person name="Oren A."/>
            <person name="Chaudhuri R.R."/>
            <person name="La Ragione R."/>
            <person name="Hildebrand F."/>
            <person name="Pallen M.J."/>
        </authorList>
    </citation>
    <scope>NUCLEOTIDE SEQUENCE</scope>
    <source>
        <strain evidence="2">CHK195-4489</strain>
    </source>
</reference>
<dbReference type="EMBL" id="DVMM01000170">
    <property type="protein sequence ID" value="HIU30192.1"/>
    <property type="molecule type" value="Genomic_DNA"/>
</dbReference>
<proteinExistence type="predicted"/>
<evidence type="ECO:0000313" key="2">
    <source>
        <dbReference type="EMBL" id="HIU30192.1"/>
    </source>
</evidence>
<comment type="caution">
    <text evidence="2">The sequence shown here is derived from an EMBL/GenBank/DDBJ whole genome shotgun (WGS) entry which is preliminary data.</text>
</comment>
<sequence length="118" mass="13524">MDSHGADGNSEKAAETGSARKKKVITDADLQKKSVKLVVVHLRKKVDPNAAGIDRVLNWLSDMETLLEQDGFDRSAYLNMRQQLYEAIEWVFDVDLRHKLRNSWYSYGKAMDKKVPRS</sequence>